<name>A0A9K3JEY2_HELAN</name>
<evidence type="ECO:0000313" key="2">
    <source>
        <dbReference type="Proteomes" id="UP000215914"/>
    </source>
</evidence>
<organism evidence="1 2">
    <name type="scientific">Helianthus annuus</name>
    <name type="common">Common sunflower</name>
    <dbReference type="NCBI Taxonomy" id="4232"/>
    <lineage>
        <taxon>Eukaryota</taxon>
        <taxon>Viridiplantae</taxon>
        <taxon>Streptophyta</taxon>
        <taxon>Embryophyta</taxon>
        <taxon>Tracheophyta</taxon>
        <taxon>Spermatophyta</taxon>
        <taxon>Magnoliopsida</taxon>
        <taxon>eudicotyledons</taxon>
        <taxon>Gunneridae</taxon>
        <taxon>Pentapetalae</taxon>
        <taxon>asterids</taxon>
        <taxon>campanulids</taxon>
        <taxon>Asterales</taxon>
        <taxon>Asteraceae</taxon>
        <taxon>Asteroideae</taxon>
        <taxon>Heliantheae alliance</taxon>
        <taxon>Heliantheae</taxon>
        <taxon>Helianthus</taxon>
    </lineage>
</organism>
<accession>A0A9K3JEY2</accession>
<dbReference type="EMBL" id="MNCJ02000318">
    <property type="protein sequence ID" value="KAF5813250.1"/>
    <property type="molecule type" value="Genomic_DNA"/>
</dbReference>
<dbReference type="Proteomes" id="UP000215914">
    <property type="component" value="Unassembled WGS sequence"/>
</dbReference>
<keyword evidence="2" id="KW-1185">Reference proteome</keyword>
<reference evidence="1" key="1">
    <citation type="journal article" date="2017" name="Nature">
        <title>The sunflower genome provides insights into oil metabolism, flowering and Asterid evolution.</title>
        <authorList>
            <person name="Badouin H."/>
            <person name="Gouzy J."/>
            <person name="Grassa C.J."/>
            <person name="Murat F."/>
            <person name="Staton S.E."/>
            <person name="Cottret L."/>
            <person name="Lelandais-Briere C."/>
            <person name="Owens G.L."/>
            <person name="Carrere S."/>
            <person name="Mayjonade B."/>
            <person name="Legrand L."/>
            <person name="Gill N."/>
            <person name="Kane N.C."/>
            <person name="Bowers J.E."/>
            <person name="Hubner S."/>
            <person name="Bellec A."/>
            <person name="Berard A."/>
            <person name="Berges H."/>
            <person name="Blanchet N."/>
            <person name="Boniface M.C."/>
            <person name="Brunel D."/>
            <person name="Catrice O."/>
            <person name="Chaidir N."/>
            <person name="Claudel C."/>
            <person name="Donnadieu C."/>
            <person name="Faraut T."/>
            <person name="Fievet G."/>
            <person name="Helmstetter N."/>
            <person name="King M."/>
            <person name="Knapp S.J."/>
            <person name="Lai Z."/>
            <person name="Le Paslier M.C."/>
            <person name="Lippi Y."/>
            <person name="Lorenzon L."/>
            <person name="Mandel J.R."/>
            <person name="Marage G."/>
            <person name="Marchand G."/>
            <person name="Marquand E."/>
            <person name="Bret-Mestries E."/>
            <person name="Morien E."/>
            <person name="Nambeesan S."/>
            <person name="Nguyen T."/>
            <person name="Pegot-Espagnet P."/>
            <person name="Pouilly N."/>
            <person name="Raftis F."/>
            <person name="Sallet E."/>
            <person name="Schiex T."/>
            <person name="Thomas J."/>
            <person name="Vandecasteele C."/>
            <person name="Vares D."/>
            <person name="Vear F."/>
            <person name="Vautrin S."/>
            <person name="Crespi M."/>
            <person name="Mangin B."/>
            <person name="Burke J.M."/>
            <person name="Salse J."/>
            <person name="Munos S."/>
            <person name="Vincourt P."/>
            <person name="Rieseberg L.H."/>
            <person name="Langlade N.B."/>
        </authorList>
    </citation>
    <scope>NUCLEOTIDE SEQUENCE</scope>
    <source>
        <tissue evidence="1">Leaves</tissue>
    </source>
</reference>
<gene>
    <name evidence="1" type="ORF">HanXRQr2_Chr03g0096041</name>
</gene>
<proteinExistence type="predicted"/>
<comment type="caution">
    <text evidence="1">The sequence shown here is derived from an EMBL/GenBank/DDBJ whole genome shotgun (WGS) entry which is preliminary data.</text>
</comment>
<sequence length="92" mass="10239">MATVTNLKSPSNKWRGGAAPITAMMTVKHYGRGSGLLRQNATRFLLDDVYRNPGPLQFDGPGWKQQSNIFLGMSRKLILLVSKDGQERFTSL</sequence>
<dbReference type="AlphaFoldDB" id="A0A9K3JEY2"/>
<reference evidence="1" key="2">
    <citation type="submission" date="2020-06" db="EMBL/GenBank/DDBJ databases">
        <title>Helianthus annuus Genome sequencing and assembly Release 2.</title>
        <authorList>
            <person name="Gouzy J."/>
            <person name="Langlade N."/>
            <person name="Munos S."/>
        </authorList>
    </citation>
    <scope>NUCLEOTIDE SEQUENCE</scope>
    <source>
        <tissue evidence="1">Leaves</tissue>
    </source>
</reference>
<evidence type="ECO:0000313" key="1">
    <source>
        <dbReference type="EMBL" id="KAF5813250.1"/>
    </source>
</evidence>
<dbReference type="Gramene" id="mRNA:HanXRQr2_Chr03g0096041">
    <property type="protein sequence ID" value="mRNA:HanXRQr2_Chr03g0096041"/>
    <property type="gene ID" value="HanXRQr2_Chr03g0096041"/>
</dbReference>
<protein>
    <submittedName>
        <fullName evidence="1">Uncharacterized protein</fullName>
    </submittedName>
</protein>